<evidence type="ECO:0000313" key="3">
    <source>
        <dbReference type="Proteomes" id="UP000032417"/>
    </source>
</evidence>
<dbReference type="OrthoDB" id="1016973at2"/>
<feature type="transmembrane region" description="Helical" evidence="1">
    <location>
        <begin position="7"/>
        <end position="30"/>
    </location>
</feature>
<organism evidence="2 3">
    <name type="scientific">Fermentimonas caenicola</name>
    <dbReference type="NCBI Taxonomy" id="1562970"/>
    <lineage>
        <taxon>Bacteria</taxon>
        <taxon>Pseudomonadati</taxon>
        <taxon>Bacteroidota</taxon>
        <taxon>Bacteroidia</taxon>
        <taxon>Bacteroidales</taxon>
        <taxon>Dysgonomonadaceae</taxon>
        <taxon>Fermentimonas</taxon>
    </lineage>
</organism>
<dbReference type="HOGENOM" id="CLU_1553869_0_0_10"/>
<keyword evidence="1" id="KW-0472">Membrane</keyword>
<dbReference type="EMBL" id="LN515532">
    <property type="protein sequence ID" value="CEA16161.1"/>
    <property type="molecule type" value="Genomic_DNA"/>
</dbReference>
<reference evidence="2 3" key="1">
    <citation type="submission" date="2014-08" db="EMBL/GenBank/DDBJ databases">
        <authorList>
            <person name="Wibberg D."/>
        </authorList>
    </citation>
    <scope>NUCLEOTIDE SEQUENCE [LARGE SCALE GENOMIC DNA]</scope>
    <source>
        <strain evidence="3">ING2-E5B</strain>
    </source>
</reference>
<keyword evidence="1" id="KW-0812">Transmembrane</keyword>
<keyword evidence="1" id="KW-1133">Transmembrane helix</keyword>
<name>A0A098C164_9BACT</name>
<dbReference type="Proteomes" id="UP000032417">
    <property type="component" value="Chromosome 1"/>
</dbReference>
<accession>A0A098C164</accession>
<protein>
    <submittedName>
        <fullName evidence="2">Putative membrane protein</fullName>
    </submittedName>
</protein>
<evidence type="ECO:0000313" key="2">
    <source>
        <dbReference type="EMBL" id="CEA16161.1"/>
    </source>
</evidence>
<sequence>MRFTFRLYFYWVSIFLIFYAGVLGLMSLFWGLNMNFWQILLVFAIVGMLPPAILTAYFYKRLNYMESDNIDPPQFTGQREATYKYNGRTKYPFDEILQRIDRQWIISYSDRKNCVLKFRTDARMRSWGFGGYIKMDENENLLVIIYPMFPKYKRERIMVDQLFLIMKNVLGV</sequence>
<gene>
    <name evidence="2" type="ORF">ING2E5B_1413</name>
</gene>
<dbReference type="STRING" id="1562970.ING2E5B_1413"/>
<dbReference type="KEGG" id="pbt:ING2E5B_1413"/>
<proteinExistence type="predicted"/>
<feature type="transmembrane region" description="Helical" evidence="1">
    <location>
        <begin position="36"/>
        <end position="59"/>
    </location>
</feature>
<evidence type="ECO:0000256" key="1">
    <source>
        <dbReference type="SAM" id="Phobius"/>
    </source>
</evidence>
<dbReference type="AlphaFoldDB" id="A0A098C164"/>
<keyword evidence="3" id="KW-1185">Reference proteome</keyword>